<feature type="transmembrane region" description="Helical" evidence="1">
    <location>
        <begin position="16"/>
        <end position="37"/>
    </location>
</feature>
<comment type="caution">
    <text evidence="2">The sequence shown here is derived from an EMBL/GenBank/DDBJ whole genome shotgun (WGS) entry which is preliminary data.</text>
</comment>
<keyword evidence="1" id="KW-1133">Transmembrane helix</keyword>
<proteinExistence type="predicted"/>
<dbReference type="OrthoDB" id="3934549at2759"/>
<dbReference type="EMBL" id="PDXA01000001">
    <property type="protein sequence ID" value="RYN61950.1"/>
    <property type="molecule type" value="Genomic_DNA"/>
</dbReference>
<evidence type="ECO:0000256" key="1">
    <source>
        <dbReference type="SAM" id="Phobius"/>
    </source>
</evidence>
<accession>A0A4Q4RE61</accession>
<gene>
    <name evidence="2" type="ORF">AA0114_g2</name>
</gene>
<reference evidence="3" key="1">
    <citation type="journal article" date="2019" name="bioRxiv">
        <title>Genomics, evolutionary history and diagnostics of the Alternaria alternata species group including apple and Asian pear pathotypes.</title>
        <authorList>
            <person name="Armitage A.D."/>
            <person name="Cockerton H.M."/>
            <person name="Sreenivasaprasad S."/>
            <person name="Woodhall J.W."/>
            <person name="Lane C.R."/>
            <person name="Harrison R.J."/>
            <person name="Clarkson J.P."/>
        </authorList>
    </citation>
    <scope>NUCLEOTIDE SEQUENCE [LARGE SCALE GENOMIC DNA]</scope>
    <source>
        <strain evidence="3">FERA 1082</strain>
    </source>
</reference>
<sequence length="72" mass="7988">MMAESVDLTENRQTEVLVVAWVMTGAAVMTVGIKLFARARIVHVVGWDDFFIFLSLVWSCCTAFPSNKSGFS</sequence>
<dbReference type="Proteomes" id="UP000292402">
    <property type="component" value="Unassembled WGS sequence"/>
</dbReference>
<keyword evidence="1" id="KW-0812">Transmembrane</keyword>
<evidence type="ECO:0000313" key="3">
    <source>
        <dbReference type="Proteomes" id="UP000292402"/>
    </source>
</evidence>
<keyword evidence="1" id="KW-0472">Membrane</keyword>
<dbReference type="AlphaFoldDB" id="A0A4Q4RE61"/>
<feature type="transmembrane region" description="Helical" evidence="1">
    <location>
        <begin position="49"/>
        <end position="66"/>
    </location>
</feature>
<organism evidence="2 3">
    <name type="scientific">Alternaria tenuissima</name>
    <dbReference type="NCBI Taxonomy" id="119927"/>
    <lineage>
        <taxon>Eukaryota</taxon>
        <taxon>Fungi</taxon>
        <taxon>Dikarya</taxon>
        <taxon>Ascomycota</taxon>
        <taxon>Pezizomycotina</taxon>
        <taxon>Dothideomycetes</taxon>
        <taxon>Pleosporomycetidae</taxon>
        <taxon>Pleosporales</taxon>
        <taxon>Pleosporineae</taxon>
        <taxon>Pleosporaceae</taxon>
        <taxon>Alternaria</taxon>
        <taxon>Alternaria sect. Alternaria</taxon>
        <taxon>Alternaria alternata complex</taxon>
    </lineage>
</organism>
<name>A0A4Q4RE61_9PLEO</name>
<evidence type="ECO:0000313" key="2">
    <source>
        <dbReference type="EMBL" id="RYN61950.1"/>
    </source>
</evidence>
<protein>
    <submittedName>
        <fullName evidence="2">Uncharacterized protein</fullName>
    </submittedName>
</protein>